<dbReference type="AlphaFoldDB" id="B9XF73"/>
<dbReference type="PANTHER" id="PTHR30469">
    <property type="entry name" value="MULTIDRUG RESISTANCE PROTEIN MDTA"/>
    <property type="match status" value="1"/>
</dbReference>
<dbReference type="Gene3D" id="2.40.50.100">
    <property type="match status" value="1"/>
</dbReference>
<accession>B9XF73</accession>
<evidence type="ECO:0000259" key="6">
    <source>
        <dbReference type="Pfam" id="PF25967"/>
    </source>
</evidence>
<evidence type="ECO:0000256" key="1">
    <source>
        <dbReference type="ARBA" id="ARBA00004196"/>
    </source>
</evidence>
<dbReference type="GO" id="GO:1990281">
    <property type="term" value="C:efflux pump complex"/>
    <property type="evidence" value="ECO:0007669"/>
    <property type="project" value="TreeGrafter"/>
</dbReference>
<dbReference type="InterPro" id="IPR006143">
    <property type="entry name" value="RND_pump_MFP"/>
</dbReference>
<dbReference type="SUPFAM" id="SSF111369">
    <property type="entry name" value="HlyD-like secretion proteins"/>
    <property type="match status" value="1"/>
</dbReference>
<dbReference type="Pfam" id="PF25967">
    <property type="entry name" value="RND-MFP_C"/>
    <property type="match status" value="1"/>
</dbReference>
<evidence type="ECO:0000313" key="7">
    <source>
        <dbReference type="EMBL" id="EEF61571.1"/>
    </source>
</evidence>
<evidence type="ECO:0000256" key="3">
    <source>
        <dbReference type="ARBA" id="ARBA00022448"/>
    </source>
</evidence>
<dbReference type="Pfam" id="PF25954">
    <property type="entry name" value="Beta-barrel_RND_2"/>
    <property type="match status" value="1"/>
</dbReference>
<name>B9XF73_PEDPL</name>
<reference evidence="7 8" key="1">
    <citation type="journal article" date="2011" name="J. Bacteriol.">
        <title>Genome sequence of 'Pedosphaera parvula' Ellin514, an aerobic Verrucomicrobial isolate from pasture soil.</title>
        <authorList>
            <person name="Kant R."/>
            <person name="van Passel M.W."/>
            <person name="Sangwan P."/>
            <person name="Palva A."/>
            <person name="Lucas S."/>
            <person name="Copeland A."/>
            <person name="Lapidus A."/>
            <person name="Glavina Del Rio T."/>
            <person name="Dalin E."/>
            <person name="Tice H."/>
            <person name="Bruce D."/>
            <person name="Goodwin L."/>
            <person name="Pitluck S."/>
            <person name="Chertkov O."/>
            <person name="Larimer F.W."/>
            <person name="Land M.L."/>
            <person name="Hauser L."/>
            <person name="Brettin T.S."/>
            <person name="Detter J.C."/>
            <person name="Han S."/>
            <person name="de Vos W.M."/>
            <person name="Janssen P.H."/>
            <person name="Smidt H."/>
        </authorList>
    </citation>
    <scope>NUCLEOTIDE SEQUENCE [LARGE SCALE GENOMIC DNA]</scope>
    <source>
        <strain evidence="7 8">Ellin514</strain>
    </source>
</reference>
<organism evidence="7 8">
    <name type="scientific">Pedosphaera parvula (strain Ellin514)</name>
    <dbReference type="NCBI Taxonomy" id="320771"/>
    <lineage>
        <taxon>Bacteria</taxon>
        <taxon>Pseudomonadati</taxon>
        <taxon>Verrucomicrobiota</taxon>
        <taxon>Pedosphaerae</taxon>
        <taxon>Pedosphaerales</taxon>
        <taxon>Pedosphaeraceae</taxon>
        <taxon>Pedosphaera</taxon>
    </lineage>
</organism>
<dbReference type="Proteomes" id="UP000003688">
    <property type="component" value="Unassembled WGS sequence"/>
</dbReference>
<dbReference type="STRING" id="320771.Cflav_PD4249"/>
<comment type="subcellular location">
    <subcellularLocation>
        <location evidence="1">Cell envelope</location>
    </subcellularLocation>
</comment>
<comment type="caution">
    <text evidence="7">The sequence shown here is derived from an EMBL/GenBank/DDBJ whole genome shotgun (WGS) entry which is preliminary data.</text>
</comment>
<gene>
    <name evidence="7" type="ORF">Cflav_PD4249</name>
</gene>
<feature type="domain" description="Multidrug resistance protein MdtA-like C-terminal permuted SH3" evidence="6">
    <location>
        <begin position="335"/>
        <end position="388"/>
    </location>
</feature>
<dbReference type="PANTHER" id="PTHR30469:SF37">
    <property type="entry name" value="RAGD PROTEIN"/>
    <property type="match status" value="1"/>
</dbReference>
<sequence precursor="true">MDSENQQPGMKPAPARKDNLMSFLNWKTLVPAAIVAAGLGFWSSSRGNAHATPAPDSDMVTVAVARVIRQDLAKNQNFEAEFRPYQEIDLHAKVAGFVKSINVDIGDRVKEGDLLATLEIPELVEDLEKATALLHRDEEEIKRAAAAHNEAHGVFTRISSVNQTKPNLIAQQDLDGAQAKDQTTEAALAAARQEVQVAQAEVKKLKAIADYCKITAPFSGVITKRFADEGALVQGGVTPSASAMPLVRLSQIDTLRLVFPVSVSYVAHVQLGDSVGVRIPGMDKNITGKICRFTRKVDTATRTMDAEVDLPNPDLSLIPGVYAAVDFKLDRREKVLTIPTEAISRQKSNTVFVLNPAGEIEERAVTLGLETPNRLEVVEGLQENDLVMLGSRSQVKPGQKVQPKLMEMGSLQ</sequence>
<comment type="similarity">
    <text evidence="2">Belongs to the membrane fusion protein (MFP) (TC 8.A.1) family.</text>
</comment>
<keyword evidence="8" id="KW-1185">Reference proteome</keyword>
<keyword evidence="3" id="KW-0813">Transport</keyword>
<proteinExistence type="inferred from homology"/>
<dbReference type="Pfam" id="PF25917">
    <property type="entry name" value="BSH_RND"/>
    <property type="match status" value="1"/>
</dbReference>
<feature type="domain" description="Multidrug resistance protein MdtA-like barrel-sandwich hybrid" evidence="4">
    <location>
        <begin position="88"/>
        <end position="238"/>
    </location>
</feature>
<evidence type="ECO:0000256" key="2">
    <source>
        <dbReference type="ARBA" id="ARBA00009477"/>
    </source>
</evidence>
<dbReference type="GO" id="GO:0015562">
    <property type="term" value="F:efflux transmembrane transporter activity"/>
    <property type="evidence" value="ECO:0007669"/>
    <property type="project" value="TreeGrafter"/>
</dbReference>
<dbReference type="InterPro" id="IPR058792">
    <property type="entry name" value="Beta-barrel_RND_2"/>
</dbReference>
<evidence type="ECO:0000259" key="5">
    <source>
        <dbReference type="Pfam" id="PF25954"/>
    </source>
</evidence>
<evidence type="ECO:0000313" key="8">
    <source>
        <dbReference type="Proteomes" id="UP000003688"/>
    </source>
</evidence>
<dbReference type="InterPro" id="IPR058625">
    <property type="entry name" value="MdtA-like_BSH"/>
</dbReference>
<dbReference type="Gene3D" id="1.10.287.470">
    <property type="entry name" value="Helix hairpin bin"/>
    <property type="match status" value="1"/>
</dbReference>
<protein>
    <submittedName>
        <fullName evidence="7">Efflux transporter, RND family, MFP subunit</fullName>
    </submittedName>
</protein>
<dbReference type="Gene3D" id="2.40.420.20">
    <property type="match status" value="1"/>
</dbReference>
<dbReference type="NCBIfam" id="TIGR01730">
    <property type="entry name" value="RND_mfp"/>
    <property type="match status" value="1"/>
</dbReference>
<dbReference type="InterPro" id="IPR058627">
    <property type="entry name" value="MdtA-like_C"/>
</dbReference>
<evidence type="ECO:0000259" key="4">
    <source>
        <dbReference type="Pfam" id="PF25917"/>
    </source>
</evidence>
<dbReference type="Gene3D" id="2.40.30.170">
    <property type="match status" value="1"/>
</dbReference>
<feature type="domain" description="CusB-like beta-barrel" evidence="5">
    <location>
        <begin position="264"/>
        <end position="328"/>
    </location>
</feature>
<dbReference type="EMBL" id="ABOX02000009">
    <property type="protein sequence ID" value="EEF61571.1"/>
    <property type="molecule type" value="Genomic_DNA"/>
</dbReference>